<dbReference type="eggNOG" id="COG0803">
    <property type="taxonomic scope" value="Bacteria"/>
</dbReference>
<accession>S2YVJ2</accession>
<evidence type="ECO:0000313" key="4">
    <source>
        <dbReference type="Proteomes" id="UP000014408"/>
    </source>
</evidence>
<proteinExistence type="predicted"/>
<evidence type="ECO:0000256" key="2">
    <source>
        <dbReference type="SAM" id="SignalP"/>
    </source>
</evidence>
<dbReference type="EMBL" id="ATBY01000015">
    <property type="protein sequence ID" value="EPD68376.1"/>
    <property type="molecule type" value="Genomic_DNA"/>
</dbReference>
<dbReference type="Proteomes" id="UP000014408">
    <property type="component" value="Unassembled WGS sequence"/>
</dbReference>
<dbReference type="PATRIC" id="fig|1125779.3.peg.1517"/>
<dbReference type="STRING" id="1125779.HMPREF1219_01556"/>
<feature type="transmembrane region" description="Helical" evidence="1">
    <location>
        <begin position="235"/>
        <end position="255"/>
    </location>
</feature>
<evidence type="ECO:0000256" key="1">
    <source>
        <dbReference type="SAM" id="Phobius"/>
    </source>
</evidence>
<feature type="chain" id="PRO_5004504473" evidence="2">
    <location>
        <begin position="30"/>
        <end position="259"/>
    </location>
</feature>
<protein>
    <submittedName>
        <fullName evidence="3">Surface-anchored protein domain protein</fullName>
    </submittedName>
</protein>
<dbReference type="NCBIfam" id="NF038134">
    <property type="entry name" value="choice_anch_M"/>
    <property type="match status" value="1"/>
</dbReference>
<sequence length="259" mass="27024">MHNSSRIPTFFTATLVAAALIAAPQLAEAQTEPALSQVVTADEPIAPHGTAVTLTEGHADIGPVIVDNKLQLLLRDDSATPPTWRYLDDVTVQLTDAAQQQVADGYAFTGAKAGDTVWAVPQTEIAGVPWLGWNTQHPSLAGKDATLHFGPHEGAGAFSLFLQNGGFTAPQVIGQDMYVAAGTHAHANWVFTAPGTHTVALSATVGDVTTTPVNLTFELDSSTASASTPSVSASVPWWILAIGALVLVAGVILFARSRR</sequence>
<evidence type="ECO:0000313" key="3">
    <source>
        <dbReference type="EMBL" id="EPD68376.1"/>
    </source>
</evidence>
<keyword evidence="1" id="KW-0472">Membrane</keyword>
<dbReference type="NCBIfam" id="TIGR03769">
    <property type="entry name" value="P_ac_wall_RPT"/>
    <property type="match status" value="1"/>
</dbReference>
<keyword evidence="1" id="KW-1133">Transmembrane helix</keyword>
<keyword evidence="2" id="KW-0732">Signal</keyword>
<keyword evidence="4" id="KW-1185">Reference proteome</keyword>
<reference evidence="3 4" key="1">
    <citation type="submission" date="2013-05" db="EMBL/GenBank/DDBJ databases">
        <title>The Genome Sequence of Corynebacterium pyruviciproducens 1773O (ATCC BAA-1742).</title>
        <authorList>
            <consortium name="The Broad Institute Genomics Platform"/>
            <person name="Earl A."/>
            <person name="Ward D."/>
            <person name="Feldgarden M."/>
            <person name="Gevers D."/>
            <person name="Tong J."/>
            <person name="Walker B."/>
            <person name="Young S."/>
            <person name="Zeng Q."/>
            <person name="Gargeya S."/>
            <person name="Fitzgerald M."/>
            <person name="Haas B."/>
            <person name="Abouelleil A."/>
            <person name="Allen A.W."/>
            <person name="Alvarado L."/>
            <person name="Arachchi H.M."/>
            <person name="Berlin A.M."/>
            <person name="Chapman S.B."/>
            <person name="Gainer-Dewar J."/>
            <person name="Goldberg J."/>
            <person name="Griggs A."/>
            <person name="Gujja S."/>
            <person name="Hansen M."/>
            <person name="Howarth C."/>
            <person name="Imamovic A."/>
            <person name="Ireland A."/>
            <person name="Larimer J."/>
            <person name="McCowan C."/>
            <person name="Murphy C."/>
            <person name="Pearson M."/>
            <person name="Poon T.W."/>
            <person name="Priest M."/>
            <person name="Roberts A."/>
            <person name="Saif S."/>
            <person name="Shea T."/>
            <person name="Sisk P."/>
            <person name="Sykes S."/>
            <person name="Wortman J."/>
            <person name="Nusbaum C."/>
            <person name="Birren B."/>
        </authorList>
    </citation>
    <scope>NUCLEOTIDE SEQUENCE [LARGE SCALE GENOMIC DNA]</scope>
    <source>
        <strain evidence="3 4">ATCC BAA-1742</strain>
    </source>
</reference>
<keyword evidence="1" id="KW-0812">Transmembrane</keyword>
<feature type="signal peptide" evidence="2">
    <location>
        <begin position="1"/>
        <end position="29"/>
    </location>
</feature>
<comment type="caution">
    <text evidence="3">The sequence shown here is derived from an EMBL/GenBank/DDBJ whole genome shotgun (WGS) entry which is preliminary data.</text>
</comment>
<dbReference type="InterPro" id="IPR022435">
    <property type="entry name" value="Surface-anchored_actinobac"/>
</dbReference>
<gene>
    <name evidence="3" type="ORF">HMPREF1219_01556</name>
</gene>
<name>S2YVJ2_9CORY</name>
<dbReference type="HOGENOM" id="CLU_043007_0_0_11"/>
<organism evidence="3 4">
    <name type="scientific">Corynebacterium pyruviciproducens ATCC BAA-1742</name>
    <dbReference type="NCBI Taxonomy" id="1125779"/>
    <lineage>
        <taxon>Bacteria</taxon>
        <taxon>Bacillati</taxon>
        <taxon>Actinomycetota</taxon>
        <taxon>Actinomycetes</taxon>
        <taxon>Mycobacteriales</taxon>
        <taxon>Corynebacteriaceae</taxon>
        <taxon>Corynebacterium</taxon>
    </lineage>
</organism>
<dbReference type="AlphaFoldDB" id="S2YVJ2"/>
<dbReference type="RefSeq" id="WP_016458302.1">
    <property type="nucleotide sequence ID" value="NZ_KE150447.1"/>
</dbReference>